<evidence type="ECO:0000313" key="2">
    <source>
        <dbReference type="EMBL" id="MBU3060359.1"/>
    </source>
</evidence>
<proteinExistence type="predicted"/>
<protein>
    <submittedName>
        <fullName evidence="2">Arylsulfotransferase family protein</fullName>
    </submittedName>
</protein>
<dbReference type="EMBL" id="JAHKNI010000001">
    <property type="protein sequence ID" value="MBU3060359.1"/>
    <property type="molecule type" value="Genomic_DNA"/>
</dbReference>
<gene>
    <name evidence="2" type="ORF">KO481_02335</name>
</gene>
<feature type="chain" id="PRO_5046622228" evidence="1">
    <location>
        <begin position="35"/>
        <end position="409"/>
    </location>
</feature>
<dbReference type="RefSeq" id="WP_215915237.1">
    <property type="nucleotide sequence ID" value="NZ_JAHKNI010000001.1"/>
</dbReference>
<dbReference type="InterPro" id="IPR039535">
    <property type="entry name" value="ASST-like"/>
</dbReference>
<comment type="caution">
    <text evidence="2">The sequence shown here is derived from an EMBL/GenBank/DDBJ whole genome shotgun (WGS) entry which is preliminary data.</text>
</comment>
<organism evidence="2 3">
    <name type="scientific">Nocardia albiluteola</name>
    <dbReference type="NCBI Taxonomy" id="2842303"/>
    <lineage>
        <taxon>Bacteria</taxon>
        <taxon>Bacillati</taxon>
        <taxon>Actinomycetota</taxon>
        <taxon>Actinomycetes</taxon>
        <taxon>Mycobacteriales</taxon>
        <taxon>Nocardiaceae</taxon>
        <taxon>Nocardia</taxon>
    </lineage>
</organism>
<dbReference type="InterPro" id="IPR053143">
    <property type="entry name" value="Arylsulfate_ST"/>
</dbReference>
<dbReference type="Proteomes" id="UP000733379">
    <property type="component" value="Unassembled WGS sequence"/>
</dbReference>
<dbReference type="SUPFAM" id="SSF50998">
    <property type="entry name" value="Quinoprotein alcohol dehydrogenase-like"/>
    <property type="match status" value="1"/>
</dbReference>
<evidence type="ECO:0000256" key="1">
    <source>
        <dbReference type="SAM" id="SignalP"/>
    </source>
</evidence>
<feature type="signal peptide" evidence="1">
    <location>
        <begin position="1"/>
        <end position="34"/>
    </location>
</feature>
<dbReference type="PANTHER" id="PTHR35340">
    <property type="entry name" value="PQQ ENZYME REPEAT PROTEIN-RELATED"/>
    <property type="match status" value="1"/>
</dbReference>
<dbReference type="PANTHER" id="PTHR35340:SF5">
    <property type="entry name" value="ASST-DOMAIN-CONTAINING PROTEIN"/>
    <property type="match status" value="1"/>
</dbReference>
<keyword evidence="1" id="KW-0732">Signal</keyword>
<sequence>MTRNSRGLRRAAAVLAATSIALGATAIAPLAASAAPVPSLPVGALTYTVDVNKPGSTPGYIYYTSGVSAAALVPGAGQVLSNLPQGQPANVVMDKAGHEVWRYTPPKGQDVSNFRTQTYQGKPVLTWWQGGTVGGHGSGTDYIADQHGHVITTLTAGDGLTSDVHEFRLTPDGRALITSYREVDADLTPIGGPKHGKMFDTVASVVDVATKKVLFQWSAAQHVPLTDSTAATSAPGSGTYDPYHMNSIALDPAGNLLISMRDTSTVYDVNIHTGAINWQLGGKRSTFALGPGVEFAFQHDAEFAGPNTIRLFNDNSSGQQTLGVSSVQWIHLDTANHRATLVRNQTHPNGLVAPAMGNAQGLANGNTLVGWGMAPHISEFSPSGDLVYDAALPFGTYRAYLEEWAPSAG</sequence>
<dbReference type="InterPro" id="IPR011047">
    <property type="entry name" value="Quinoprotein_ADH-like_sf"/>
</dbReference>
<evidence type="ECO:0000313" key="3">
    <source>
        <dbReference type="Proteomes" id="UP000733379"/>
    </source>
</evidence>
<accession>A0ABS6ATL6</accession>
<name>A0ABS6ATL6_9NOCA</name>
<keyword evidence="3" id="KW-1185">Reference proteome</keyword>
<reference evidence="2 3" key="1">
    <citation type="submission" date="2021-06" db="EMBL/GenBank/DDBJ databases">
        <title>Actinomycetes sequencing.</title>
        <authorList>
            <person name="Shan Q."/>
        </authorList>
    </citation>
    <scope>NUCLEOTIDE SEQUENCE [LARGE SCALE GENOMIC DNA]</scope>
    <source>
        <strain evidence="2 3">NEAU-G5</strain>
    </source>
</reference>
<dbReference type="Pfam" id="PF14269">
    <property type="entry name" value="Arylsulfotran_2"/>
    <property type="match status" value="1"/>
</dbReference>